<accession>A0A7C9KAJ3</accession>
<dbReference type="AlphaFoldDB" id="A0A7C9KAJ3"/>
<proteinExistence type="predicted"/>
<evidence type="ECO:0000313" key="4">
    <source>
        <dbReference type="EMBL" id="NDP48474.1"/>
    </source>
</evidence>
<sequence>MRNCSVLLSSLLGLGLSVFLYGCAGSSPTSSATGGTRSPHGEAAAAISIVPPGTYARRTQDEVKLTTAKNGNEATSKSPNGSAALRATEPALPTGPVAWLYASAPTKTYLIKTGVDASVNVRVWETFLRKYQIPYFRVGSVEALEKMQSGVLILPSTVVLGEREKSAIVNFRGRGGSVLSTWLTGVRNETGEWSGFDFMERTLDVRVVGNTEDAEDDNFIIVHGDNPVSHHLAAGTRVWTERVKDMLPLRLVGKHYAAQIMDWSRTFSSKKKTGVITFDERPEASGKSSRSVVLGYPEQVWLSADPKLIEAMAYNAVLWLLRQPEAYVAAWPHPYHGGFVLAVEAAEEVAEVDLDFAKKLEESGAKGTYYVLGENISKSAAVVKKLQARGHEIGYFGDKFEGFKNQSATKQATRLATMRKLIADAGVVLPANASFDAPMDSYDQTTAQLLVDGSFGSYIAFMDDTEARLPIFAKQSGDHRRPTVVLPRTQAGPEESIEEGDPEVGLQNFFDELTLSGQMGALSIIRIPAQSLLTEKQRGEVVSYLKSHRESLWLSTSSKVAQWWRDRSRVSARIEPDPKAPLLIVTVLAESSPKELVAIQVNLPYIGARLRLESPQAHKPSPTVGKVDAWRSAVLLDELAPGEYRWYLHFDPPATSEK</sequence>
<feature type="chain" id="PRO_5028848338" evidence="2">
    <location>
        <begin position="25"/>
        <end position="658"/>
    </location>
</feature>
<evidence type="ECO:0000259" key="3">
    <source>
        <dbReference type="Pfam" id="PF01522"/>
    </source>
</evidence>
<evidence type="ECO:0000313" key="5">
    <source>
        <dbReference type="Proteomes" id="UP000483432"/>
    </source>
</evidence>
<reference evidence="4 5" key="1">
    <citation type="submission" date="2019-09" db="EMBL/GenBank/DDBJ databases">
        <title>H2 Metabolism Revealed by Metagenomic Analysis in Subglacial Sediment of East Antarctica.</title>
        <authorList>
            <person name="Yang Z."/>
            <person name="Zhang Y."/>
            <person name="Lv Y."/>
            <person name="Yan W."/>
            <person name="Xiao X."/>
            <person name="Sun B."/>
            <person name="Ma H."/>
        </authorList>
    </citation>
    <scope>NUCLEOTIDE SEQUENCE [LARGE SCALE GENOMIC DNA]</scope>
    <source>
        <strain evidence="4">Bin2_2</strain>
    </source>
</reference>
<feature type="domain" description="NodB homology" evidence="3">
    <location>
        <begin position="357"/>
        <end position="450"/>
    </location>
</feature>
<comment type="caution">
    <text evidence="4">The sequence shown here is derived from an EMBL/GenBank/DDBJ whole genome shotgun (WGS) entry which is preliminary data.</text>
</comment>
<evidence type="ECO:0000256" key="1">
    <source>
        <dbReference type="SAM" id="MobiDB-lite"/>
    </source>
</evidence>
<dbReference type="GO" id="GO:0016810">
    <property type="term" value="F:hydrolase activity, acting on carbon-nitrogen (but not peptide) bonds"/>
    <property type="evidence" value="ECO:0007669"/>
    <property type="project" value="InterPro"/>
</dbReference>
<evidence type="ECO:0000256" key="2">
    <source>
        <dbReference type="SAM" id="SignalP"/>
    </source>
</evidence>
<dbReference type="EMBL" id="JAAFGW010000120">
    <property type="protein sequence ID" value="NDP48474.1"/>
    <property type="molecule type" value="Genomic_DNA"/>
</dbReference>
<organism evidence="4 5">
    <name type="scientific">Sulfuriferula multivorans</name>
    <dbReference type="NCBI Taxonomy" id="1559896"/>
    <lineage>
        <taxon>Bacteria</taxon>
        <taxon>Pseudomonadati</taxon>
        <taxon>Pseudomonadota</taxon>
        <taxon>Betaproteobacteria</taxon>
        <taxon>Nitrosomonadales</taxon>
        <taxon>Sulfuricellaceae</taxon>
        <taxon>Sulfuriferula</taxon>
    </lineage>
</organism>
<dbReference type="Pfam" id="PF01522">
    <property type="entry name" value="Polysacc_deac_1"/>
    <property type="match status" value="1"/>
</dbReference>
<keyword evidence="2" id="KW-0732">Signal</keyword>
<dbReference type="PROSITE" id="PS51257">
    <property type="entry name" value="PROKAR_LIPOPROTEIN"/>
    <property type="match status" value="1"/>
</dbReference>
<dbReference type="Gene3D" id="3.20.20.370">
    <property type="entry name" value="Glycoside hydrolase/deacetylase"/>
    <property type="match status" value="1"/>
</dbReference>
<gene>
    <name evidence="4" type="ORF">GZ085_08825</name>
</gene>
<name>A0A7C9KAJ3_9PROT</name>
<dbReference type="SUPFAM" id="SSF88713">
    <property type="entry name" value="Glycoside hydrolase/deacetylase"/>
    <property type="match status" value="1"/>
</dbReference>
<dbReference type="GO" id="GO:0005975">
    <property type="term" value="P:carbohydrate metabolic process"/>
    <property type="evidence" value="ECO:0007669"/>
    <property type="project" value="InterPro"/>
</dbReference>
<dbReference type="InterPro" id="IPR002509">
    <property type="entry name" value="NODB_dom"/>
</dbReference>
<protein>
    <submittedName>
        <fullName evidence="4">Polysaccharide deacetylase family protein</fullName>
    </submittedName>
</protein>
<feature type="region of interest" description="Disordered" evidence="1">
    <location>
        <begin position="68"/>
        <end position="87"/>
    </location>
</feature>
<feature type="compositionally biased region" description="Polar residues" evidence="1">
    <location>
        <begin position="68"/>
        <end position="81"/>
    </location>
</feature>
<dbReference type="InterPro" id="IPR011330">
    <property type="entry name" value="Glyco_hydro/deAcase_b/a-brl"/>
</dbReference>
<dbReference type="Proteomes" id="UP000483432">
    <property type="component" value="Unassembled WGS sequence"/>
</dbReference>
<dbReference type="Gene3D" id="3.40.50.880">
    <property type="match status" value="1"/>
</dbReference>
<dbReference type="InterPro" id="IPR029062">
    <property type="entry name" value="Class_I_gatase-like"/>
</dbReference>
<feature type="signal peptide" evidence="2">
    <location>
        <begin position="1"/>
        <end position="24"/>
    </location>
</feature>